<keyword evidence="1" id="KW-0812">Transmembrane</keyword>
<dbReference type="AlphaFoldDB" id="G4YFR8"/>
<organism evidence="2 3">
    <name type="scientific">Phytophthora sojae (strain P6497)</name>
    <name type="common">Soybean stem and root rot agent</name>
    <name type="synonym">Phytophthora megasperma f. sp. glycines</name>
    <dbReference type="NCBI Taxonomy" id="1094619"/>
    <lineage>
        <taxon>Eukaryota</taxon>
        <taxon>Sar</taxon>
        <taxon>Stramenopiles</taxon>
        <taxon>Oomycota</taxon>
        <taxon>Peronosporomycetes</taxon>
        <taxon>Peronosporales</taxon>
        <taxon>Peronosporaceae</taxon>
        <taxon>Phytophthora</taxon>
    </lineage>
</organism>
<dbReference type="GeneID" id="20653917"/>
<keyword evidence="1" id="KW-0472">Membrane</keyword>
<dbReference type="RefSeq" id="XP_009514920.1">
    <property type="nucleotide sequence ID" value="XM_009516625.1"/>
</dbReference>
<reference evidence="2 3" key="1">
    <citation type="journal article" date="2006" name="Science">
        <title>Phytophthora genome sequences uncover evolutionary origins and mechanisms of pathogenesis.</title>
        <authorList>
            <person name="Tyler B.M."/>
            <person name="Tripathy S."/>
            <person name="Zhang X."/>
            <person name="Dehal P."/>
            <person name="Jiang R.H."/>
            <person name="Aerts A."/>
            <person name="Arredondo F.D."/>
            <person name="Baxter L."/>
            <person name="Bensasson D."/>
            <person name="Beynon J.L."/>
            <person name="Chapman J."/>
            <person name="Damasceno C.M."/>
            <person name="Dorrance A.E."/>
            <person name="Dou D."/>
            <person name="Dickerman A.W."/>
            <person name="Dubchak I.L."/>
            <person name="Garbelotto M."/>
            <person name="Gijzen M."/>
            <person name="Gordon S.G."/>
            <person name="Govers F."/>
            <person name="Grunwald N.J."/>
            <person name="Huang W."/>
            <person name="Ivors K.L."/>
            <person name="Jones R.W."/>
            <person name="Kamoun S."/>
            <person name="Krampis K."/>
            <person name="Lamour K.H."/>
            <person name="Lee M.K."/>
            <person name="McDonald W.H."/>
            <person name="Medina M."/>
            <person name="Meijer H.J."/>
            <person name="Nordberg E.K."/>
            <person name="Maclean D.J."/>
            <person name="Ospina-Giraldo M.D."/>
            <person name="Morris P.F."/>
            <person name="Phuntumart V."/>
            <person name="Putnam N.H."/>
            <person name="Rash S."/>
            <person name="Rose J.K."/>
            <person name="Sakihama Y."/>
            <person name="Salamov A.A."/>
            <person name="Savidor A."/>
            <person name="Scheuring C.F."/>
            <person name="Smith B.M."/>
            <person name="Sobral B.W."/>
            <person name="Terry A."/>
            <person name="Torto-Alalibo T.A."/>
            <person name="Win J."/>
            <person name="Xu Z."/>
            <person name="Zhang H."/>
            <person name="Grigoriev I.V."/>
            <person name="Rokhsar D.S."/>
            <person name="Boore J.L."/>
        </authorList>
    </citation>
    <scope>NUCLEOTIDE SEQUENCE [LARGE SCALE GENOMIC DNA]</scope>
    <source>
        <strain evidence="2 3">P6497</strain>
    </source>
</reference>
<dbReference type="Proteomes" id="UP000002640">
    <property type="component" value="Unassembled WGS sequence"/>
</dbReference>
<accession>G4YFR8</accession>
<feature type="transmembrane region" description="Helical" evidence="1">
    <location>
        <begin position="33"/>
        <end position="58"/>
    </location>
</feature>
<sequence>MSSTTALQPKNAAPPRRTAPLTLEVSPVLYTAAWFFIVLFHAACGTFLICVAMTYWYLTTDTLPFYVSIWSLKSIENYKFYGVVFGMVGAVHGVRVLTLILMSIRARQFTIRSESSVIRTLMSKRMIVFSRRGFFGVESEHFFLVSAFREVLEASSQTYQAYRASNLLPRAELNALMVGLLITNCWTTAGIVLFVRKSPELQRVCTLIYDALISFGMLAVVPLIIFVPYIQAFDFEYNSVKDPDFMYTPVSLPERAD</sequence>
<dbReference type="KEGG" id="psoj:PHYSODRAFT_470195"/>
<feature type="transmembrane region" description="Helical" evidence="1">
    <location>
        <begin position="207"/>
        <end position="230"/>
    </location>
</feature>
<evidence type="ECO:0000313" key="3">
    <source>
        <dbReference type="Proteomes" id="UP000002640"/>
    </source>
</evidence>
<feature type="transmembrane region" description="Helical" evidence="1">
    <location>
        <begin position="175"/>
        <end position="195"/>
    </location>
</feature>
<name>G4YFR8_PHYSP</name>
<proteinExistence type="predicted"/>
<dbReference type="EMBL" id="JH159151">
    <property type="protein sequence ID" value="EGZ27645.1"/>
    <property type="molecule type" value="Genomic_DNA"/>
</dbReference>
<keyword evidence="1" id="KW-1133">Transmembrane helix</keyword>
<evidence type="ECO:0000313" key="2">
    <source>
        <dbReference type="EMBL" id="EGZ27645.1"/>
    </source>
</evidence>
<evidence type="ECO:0000256" key="1">
    <source>
        <dbReference type="SAM" id="Phobius"/>
    </source>
</evidence>
<feature type="transmembrane region" description="Helical" evidence="1">
    <location>
        <begin position="78"/>
        <end position="104"/>
    </location>
</feature>
<dbReference type="InParanoid" id="G4YFR8"/>
<keyword evidence="3" id="KW-1185">Reference proteome</keyword>
<gene>
    <name evidence="2" type="ORF">PHYSODRAFT_470195</name>
</gene>
<protein>
    <submittedName>
        <fullName evidence="2">Uncharacterized protein</fullName>
    </submittedName>
</protein>